<dbReference type="AlphaFoldDB" id="A0AAD3DV56"/>
<protein>
    <recommendedName>
        <fullName evidence="6">Diacylglycerol kinase</fullName>
        <shortName evidence="6">DAG kinase</shortName>
        <ecNumber evidence="6">2.7.1.107</ecNumber>
    </recommendedName>
</protein>
<reference evidence="9 10" key="1">
    <citation type="journal article" date="2021" name="Sci. Rep.">
        <title>Genome sequencing of the multicellular alga Astrephomene provides insights into convergent evolution of germ-soma differentiation.</title>
        <authorList>
            <person name="Yamashita S."/>
            <person name="Yamamoto K."/>
            <person name="Matsuzaki R."/>
            <person name="Suzuki S."/>
            <person name="Yamaguchi H."/>
            <person name="Hirooka S."/>
            <person name="Minakuchi Y."/>
            <person name="Miyagishima S."/>
            <person name="Kawachi M."/>
            <person name="Toyoda A."/>
            <person name="Nozaki H."/>
        </authorList>
    </citation>
    <scope>NUCLEOTIDE SEQUENCE [LARGE SCALE GENOMIC DNA]</scope>
    <source>
        <strain evidence="9 10">NIES-4017</strain>
    </source>
</reference>
<dbReference type="GO" id="GO:0007200">
    <property type="term" value="P:phospholipase C-activating G protein-coupled receptor signaling pathway"/>
    <property type="evidence" value="ECO:0007669"/>
    <property type="project" value="InterPro"/>
</dbReference>
<keyword evidence="4 6" id="KW-0418">Kinase</keyword>
<dbReference type="Gene3D" id="3.40.50.10330">
    <property type="entry name" value="Probable inorganic polyphosphate/atp-NAD kinase, domain 1"/>
    <property type="match status" value="1"/>
</dbReference>
<dbReference type="GO" id="GO:0005524">
    <property type="term" value="F:ATP binding"/>
    <property type="evidence" value="ECO:0007669"/>
    <property type="project" value="UniProtKB-KW"/>
</dbReference>
<feature type="compositionally biased region" description="Polar residues" evidence="7">
    <location>
        <begin position="308"/>
        <end position="324"/>
    </location>
</feature>
<dbReference type="Pfam" id="PF00609">
    <property type="entry name" value="DAGK_acc"/>
    <property type="match status" value="1"/>
</dbReference>
<evidence type="ECO:0000259" key="8">
    <source>
        <dbReference type="PROSITE" id="PS50146"/>
    </source>
</evidence>
<dbReference type="EC" id="2.7.1.107" evidence="6"/>
<feature type="compositionally biased region" description="Polar residues" evidence="7">
    <location>
        <begin position="706"/>
        <end position="722"/>
    </location>
</feature>
<dbReference type="EMBL" id="BMAR01000017">
    <property type="protein sequence ID" value="GFR47198.1"/>
    <property type="molecule type" value="Genomic_DNA"/>
</dbReference>
<gene>
    <name evidence="9" type="ORF">Agub_g8790</name>
</gene>
<comment type="similarity">
    <text evidence="1 6">Belongs to the eukaryotic diacylglycerol kinase family.</text>
</comment>
<feature type="compositionally biased region" description="Low complexity" evidence="7">
    <location>
        <begin position="687"/>
        <end position="705"/>
    </location>
</feature>
<evidence type="ECO:0000256" key="5">
    <source>
        <dbReference type="ARBA" id="ARBA00022840"/>
    </source>
</evidence>
<feature type="region of interest" description="Disordered" evidence="7">
    <location>
        <begin position="302"/>
        <end position="336"/>
    </location>
</feature>
<sequence length="873" mass="89929">TSKQKCASLSPLTRSESHTRVGLLAKYSRHVGTSLLILISRTRTTKAAHLDMASPRVVSSYEEQRAADTLGAPYEVPGSLLRGILPEEQQGVSYLMECPLLCFVNAQSGSRKGAQLALKFSRAIGKMQVFDIGNPACWPDKVLAKLYENMRVQEAAGDPRVAMLRQRLRLVVCGGDGTIAWVMGAIKKLKLDPEPPIAIIPLGTGNDLARSFLWGHAYSSKWTRNSRSMYKTLNRIATASEDSLDCWSFVITAPRKDMFDPKKLPHGLSPPQPTAAAAAANLPYGPSTTGRISAPSSVPGVSGYGRMHSSSLPNTATVPSTTRDSLVPSAAPPTGDRSVAASVVATLGSATPLHNIATSSVGSAATTFTTATNMSMHTGAAQAGNSVPPTIVSGAMSTQAEEESGVGCMMGMFWNYFSVGLDAAAAWGFHSLREQRPGCTSSRRVNQFWYSYFGCATGWFCCAQPLNLKVSLEVLRPGPGGDAAGWQPVKLSPDIRALVVVNLQSYGGGRNLWGRSTSAAEQRKRGWQEPAYNDGTLEVVGLLSGWHTGAVMASKGALLHGRRICQAAGVRLAVQAPHGRPDGEPSHCYMQLDGEPWRQEIPNREQGSHVRVEIRHAGVSRLLRNDSAGGAAAASSSPSAAASRHDVGVKTPSAPSPLRATNAPVVTAVSEPGGFLIAGGGGGAGAHGSTHGSSFPLSQSQSSVQMSTLQQPLASPASTQLPSLPLGPGMATGGGSMHGPGSTSGTVLQHQVSGATGATSSSLVWERPGGGSVPPGLGSGRRASAASGAGSSVAEATEAEGAGCGAVASARGVALGLKHGGTGAADATKLPGAPSGGVASPTQGSPTPRTLSGDLDSQGPRSAAITEAAAEVE</sequence>
<comment type="catalytic activity">
    <reaction evidence="6">
        <text>a 1,2-diacyl-sn-glycerol + ATP = a 1,2-diacyl-sn-glycero-3-phosphate + ADP + H(+)</text>
        <dbReference type="Rhea" id="RHEA:10272"/>
        <dbReference type="ChEBI" id="CHEBI:15378"/>
        <dbReference type="ChEBI" id="CHEBI:17815"/>
        <dbReference type="ChEBI" id="CHEBI:30616"/>
        <dbReference type="ChEBI" id="CHEBI:58608"/>
        <dbReference type="ChEBI" id="CHEBI:456216"/>
        <dbReference type="EC" id="2.7.1.107"/>
    </reaction>
</comment>
<feature type="region of interest" description="Disordered" evidence="7">
    <location>
        <begin position="680"/>
        <end position="785"/>
    </location>
</feature>
<evidence type="ECO:0000256" key="4">
    <source>
        <dbReference type="ARBA" id="ARBA00022777"/>
    </source>
</evidence>
<dbReference type="Proteomes" id="UP001054857">
    <property type="component" value="Unassembled WGS sequence"/>
</dbReference>
<keyword evidence="5 6" id="KW-0067">ATP-binding</keyword>
<dbReference type="InterPro" id="IPR017438">
    <property type="entry name" value="ATP-NAD_kinase_N"/>
</dbReference>
<feature type="region of interest" description="Disordered" evidence="7">
    <location>
        <begin position="819"/>
        <end position="873"/>
    </location>
</feature>
<feature type="compositionally biased region" description="Polar residues" evidence="7">
    <location>
        <begin position="840"/>
        <end position="850"/>
    </location>
</feature>
<dbReference type="InterPro" id="IPR037607">
    <property type="entry name" value="DGK"/>
</dbReference>
<accession>A0AAD3DV56</accession>
<proteinExistence type="inferred from homology"/>
<feature type="domain" description="DAGKc" evidence="8">
    <location>
        <begin position="95"/>
        <end position="254"/>
    </location>
</feature>
<feature type="non-terminal residue" evidence="9">
    <location>
        <position position="1"/>
    </location>
</feature>
<dbReference type="SUPFAM" id="SSF111331">
    <property type="entry name" value="NAD kinase/diacylglycerol kinase-like"/>
    <property type="match status" value="1"/>
</dbReference>
<evidence type="ECO:0000256" key="7">
    <source>
        <dbReference type="SAM" id="MobiDB-lite"/>
    </source>
</evidence>
<dbReference type="PANTHER" id="PTHR11255:SF80">
    <property type="entry name" value="EYE-SPECIFIC DIACYLGLYCEROL KINASE"/>
    <property type="match status" value="1"/>
</dbReference>
<dbReference type="PROSITE" id="PS50146">
    <property type="entry name" value="DAGK"/>
    <property type="match status" value="1"/>
</dbReference>
<feature type="compositionally biased region" description="Polar residues" evidence="7">
    <location>
        <begin position="741"/>
        <end position="763"/>
    </location>
</feature>
<dbReference type="InterPro" id="IPR016064">
    <property type="entry name" value="NAD/diacylglycerol_kinase_sf"/>
</dbReference>
<dbReference type="Gene3D" id="2.60.200.40">
    <property type="match status" value="1"/>
</dbReference>
<dbReference type="GO" id="GO:0016020">
    <property type="term" value="C:membrane"/>
    <property type="evidence" value="ECO:0007669"/>
    <property type="project" value="TreeGrafter"/>
</dbReference>
<dbReference type="SMART" id="SM00045">
    <property type="entry name" value="DAGKa"/>
    <property type="match status" value="1"/>
</dbReference>
<evidence type="ECO:0000256" key="3">
    <source>
        <dbReference type="ARBA" id="ARBA00022741"/>
    </source>
</evidence>
<keyword evidence="2 6" id="KW-0808">Transferase</keyword>
<dbReference type="SMART" id="SM00046">
    <property type="entry name" value="DAGKc"/>
    <property type="match status" value="1"/>
</dbReference>
<dbReference type="InterPro" id="IPR001206">
    <property type="entry name" value="Diacylglycerol_kinase_cat_dom"/>
</dbReference>
<feature type="compositionally biased region" description="Gly residues" evidence="7">
    <location>
        <begin position="768"/>
        <end position="779"/>
    </location>
</feature>
<dbReference type="PANTHER" id="PTHR11255">
    <property type="entry name" value="DIACYLGLYCEROL KINASE"/>
    <property type="match status" value="1"/>
</dbReference>
<comment type="caution">
    <text evidence="9">The sequence shown here is derived from an EMBL/GenBank/DDBJ whole genome shotgun (WGS) entry which is preliminary data.</text>
</comment>
<feature type="region of interest" description="Disordered" evidence="7">
    <location>
        <begin position="629"/>
        <end position="662"/>
    </location>
</feature>
<organism evidence="9 10">
    <name type="scientific">Astrephomene gubernaculifera</name>
    <dbReference type="NCBI Taxonomy" id="47775"/>
    <lineage>
        <taxon>Eukaryota</taxon>
        <taxon>Viridiplantae</taxon>
        <taxon>Chlorophyta</taxon>
        <taxon>core chlorophytes</taxon>
        <taxon>Chlorophyceae</taxon>
        <taxon>CS clade</taxon>
        <taxon>Chlamydomonadales</taxon>
        <taxon>Astrephomenaceae</taxon>
        <taxon>Astrephomene</taxon>
    </lineage>
</organism>
<evidence type="ECO:0000256" key="1">
    <source>
        <dbReference type="ARBA" id="ARBA00009280"/>
    </source>
</evidence>
<evidence type="ECO:0000256" key="2">
    <source>
        <dbReference type="ARBA" id="ARBA00022679"/>
    </source>
</evidence>
<evidence type="ECO:0000313" key="10">
    <source>
        <dbReference type="Proteomes" id="UP001054857"/>
    </source>
</evidence>
<dbReference type="Pfam" id="PF00781">
    <property type="entry name" value="DAGK_cat"/>
    <property type="match status" value="1"/>
</dbReference>
<feature type="compositionally biased region" description="Low complexity" evidence="7">
    <location>
        <begin position="629"/>
        <end position="642"/>
    </location>
</feature>
<name>A0AAD3DV56_9CHLO</name>
<keyword evidence="3 6" id="KW-0547">Nucleotide-binding</keyword>
<keyword evidence="10" id="KW-1185">Reference proteome</keyword>
<evidence type="ECO:0000313" key="9">
    <source>
        <dbReference type="EMBL" id="GFR47198.1"/>
    </source>
</evidence>
<evidence type="ECO:0000256" key="6">
    <source>
        <dbReference type="RuleBase" id="RU361128"/>
    </source>
</evidence>
<dbReference type="InterPro" id="IPR000756">
    <property type="entry name" value="Diacylglycerol_kin_accessory"/>
</dbReference>
<dbReference type="GO" id="GO:0004143">
    <property type="term" value="F:ATP-dependent diacylglycerol kinase activity"/>
    <property type="evidence" value="ECO:0007669"/>
    <property type="project" value="UniProtKB-EC"/>
</dbReference>